<accession>A0A1G5R3C6</accession>
<dbReference type="Gene3D" id="2.30.110.10">
    <property type="entry name" value="Electron Transport, Fmn-binding Protein, Chain A"/>
    <property type="match status" value="2"/>
</dbReference>
<dbReference type="EMBL" id="FMWG01000007">
    <property type="protein sequence ID" value="SCZ67829.1"/>
    <property type="molecule type" value="Genomic_DNA"/>
</dbReference>
<dbReference type="RefSeq" id="WP_090219411.1">
    <property type="nucleotide sequence ID" value="NZ_FMWG01000007.1"/>
</dbReference>
<evidence type="ECO:0008006" key="5">
    <source>
        <dbReference type="Google" id="ProtNLM"/>
    </source>
</evidence>
<gene>
    <name evidence="3" type="ORF">SAMN04488118_107130</name>
</gene>
<dbReference type="InterPro" id="IPR008333">
    <property type="entry name" value="Cbr1-like_FAD-bd_dom"/>
</dbReference>
<sequence>MELSGWDKDASPYHPGEVELHTRLGRAERQERMGRFIHRPYMPEQHREFFAQLPFFIAGSVDHTGQPWASILFGQPGFVSSPDPKTLSIKGFAMTGDPYIDNVQTEASVSYLGLEMPTRRRNRLNGVVRSHEGGDTLVDVVQSFGNCPQYIHTRDMVFSRDPSLPFEGPCEEFSAIGDDIRALIERSATFFVASNNPKDDKRINGGVDVNHRGGNPGFVKVDGDTLTVPDFIGNFAFNTLGNFLVNPKAGLLFVDFETGDLVQLTGTVELLWDMTDEVAAFQGAERAWRFTLTHGQRLVGASPLNFAEGEASPNARLTGNWTQAGERQAAEAARTEWRDFRITRIQDESCVIRSFYLEPVDRKACLPSKPGQYLPIKVRPKGADRTMMRTYTLSSAPSDAQYRISVKREDARDDLPAGVVSSHLHSSMKEGDILHARSPQGAFVLDTAETRPAVLIGAGVGITPMISMARQAVSDGFSRRHMRQMTVIHAARTTSERAFAYEFTQLQEKTQGELRYVSLIEQPTSEEAVGTHFHAHGRISAELLQSLLPLADYEFYLCGPPAFMQATYDLLIDLGVRDLRIHSESFGPASLRRAEEEVIDSPSVQEPQVAMVSFTSLADPKRWRPSDGTLLDFAEAHGITANSSCRRGSCGSCAVRLKSGEVLYRTDPEFEPEQGDVLICCAVPADEDHPIELDL</sequence>
<dbReference type="OrthoDB" id="9786134at2"/>
<dbReference type="PROSITE" id="PS00197">
    <property type="entry name" value="2FE2S_FER_1"/>
    <property type="match status" value="1"/>
</dbReference>
<dbReference type="STRING" id="1156985.SAMN04488118_107130"/>
<dbReference type="PANTHER" id="PTHR42815:SF2">
    <property type="entry name" value="FAD-BINDING, PUTATIVE (AFU_ORTHOLOGUE AFUA_6G07600)-RELATED"/>
    <property type="match status" value="1"/>
</dbReference>
<dbReference type="Proteomes" id="UP000198767">
    <property type="component" value="Unassembled WGS sequence"/>
</dbReference>
<dbReference type="InterPro" id="IPR001041">
    <property type="entry name" value="2Fe-2S_ferredoxin-type"/>
</dbReference>
<dbReference type="Gene3D" id="3.10.20.30">
    <property type="match status" value="1"/>
</dbReference>
<evidence type="ECO:0000259" key="2">
    <source>
        <dbReference type="PROSITE" id="PS51384"/>
    </source>
</evidence>
<feature type="domain" description="2Fe-2S ferredoxin-type" evidence="1">
    <location>
        <begin position="610"/>
        <end position="695"/>
    </location>
</feature>
<dbReference type="InterPro" id="IPR006058">
    <property type="entry name" value="2Fe2S_fd_BS"/>
</dbReference>
<dbReference type="Pfam" id="PF00175">
    <property type="entry name" value="NAD_binding_1"/>
    <property type="match status" value="1"/>
</dbReference>
<dbReference type="GO" id="GO:0016491">
    <property type="term" value="F:oxidoreductase activity"/>
    <property type="evidence" value="ECO:0007669"/>
    <property type="project" value="InterPro"/>
</dbReference>
<organism evidence="3 4">
    <name type="scientific">Epibacterium ulvae</name>
    <dbReference type="NCBI Taxonomy" id="1156985"/>
    <lineage>
        <taxon>Bacteria</taxon>
        <taxon>Pseudomonadati</taxon>
        <taxon>Pseudomonadota</taxon>
        <taxon>Alphaproteobacteria</taxon>
        <taxon>Rhodobacterales</taxon>
        <taxon>Roseobacteraceae</taxon>
        <taxon>Epibacterium</taxon>
    </lineage>
</organism>
<dbReference type="Pfam" id="PF00111">
    <property type="entry name" value="Fer2"/>
    <property type="match status" value="1"/>
</dbReference>
<protein>
    <recommendedName>
        <fullName evidence="5">Pyridoxamine 5'-phosphate oxidase</fullName>
    </recommendedName>
</protein>
<evidence type="ECO:0000313" key="3">
    <source>
        <dbReference type="EMBL" id="SCZ67829.1"/>
    </source>
</evidence>
<dbReference type="Gene3D" id="3.40.50.80">
    <property type="entry name" value="Nucleotide-binding domain of ferredoxin-NADP reductase (FNR) module"/>
    <property type="match status" value="1"/>
</dbReference>
<dbReference type="SUPFAM" id="SSF63380">
    <property type="entry name" value="Riboflavin synthase domain-like"/>
    <property type="match status" value="1"/>
</dbReference>
<dbReference type="SUPFAM" id="SSF52343">
    <property type="entry name" value="Ferredoxin reductase-like, C-terminal NADP-linked domain"/>
    <property type="match status" value="1"/>
</dbReference>
<dbReference type="PANTHER" id="PTHR42815">
    <property type="entry name" value="FAD-BINDING, PUTATIVE (AFU_ORTHOLOGUE AFUA_6G07600)-RELATED"/>
    <property type="match status" value="1"/>
</dbReference>
<dbReference type="InterPro" id="IPR001433">
    <property type="entry name" value="OxRdtase_FAD/NAD-bd"/>
</dbReference>
<dbReference type="SUPFAM" id="SSF50475">
    <property type="entry name" value="FMN-binding split barrel"/>
    <property type="match status" value="1"/>
</dbReference>
<feature type="domain" description="FAD-binding FR-type" evidence="2">
    <location>
        <begin position="335"/>
        <end position="446"/>
    </location>
</feature>
<dbReference type="InterPro" id="IPR012349">
    <property type="entry name" value="Split_barrel_FMN-bd"/>
</dbReference>
<name>A0A1G5R3C6_9RHOB</name>
<dbReference type="InterPro" id="IPR012675">
    <property type="entry name" value="Beta-grasp_dom_sf"/>
</dbReference>
<dbReference type="CDD" id="cd06184">
    <property type="entry name" value="flavohem_like_fad_nad_binding"/>
    <property type="match status" value="1"/>
</dbReference>
<dbReference type="PROSITE" id="PS51085">
    <property type="entry name" value="2FE2S_FER_2"/>
    <property type="match status" value="1"/>
</dbReference>
<dbReference type="SUPFAM" id="SSF54292">
    <property type="entry name" value="2Fe-2S ferredoxin-like"/>
    <property type="match status" value="1"/>
</dbReference>
<keyword evidence="4" id="KW-1185">Reference proteome</keyword>
<evidence type="ECO:0000313" key="4">
    <source>
        <dbReference type="Proteomes" id="UP000198767"/>
    </source>
</evidence>
<dbReference type="FunFam" id="2.40.30.10:FF:000034">
    <property type="entry name" value="Flavohemoprotein"/>
    <property type="match status" value="1"/>
</dbReference>
<dbReference type="GO" id="GO:0051537">
    <property type="term" value="F:2 iron, 2 sulfur cluster binding"/>
    <property type="evidence" value="ECO:0007669"/>
    <property type="project" value="InterPro"/>
</dbReference>
<evidence type="ECO:0000259" key="1">
    <source>
        <dbReference type="PROSITE" id="PS51085"/>
    </source>
</evidence>
<dbReference type="Pfam" id="PF00970">
    <property type="entry name" value="FAD_binding_6"/>
    <property type="match status" value="1"/>
</dbReference>
<proteinExistence type="predicted"/>
<dbReference type="InterPro" id="IPR036010">
    <property type="entry name" value="2Fe-2S_ferredoxin-like_sf"/>
</dbReference>
<dbReference type="Pfam" id="PF01243">
    <property type="entry name" value="PNPOx_N"/>
    <property type="match status" value="1"/>
</dbReference>
<dbReference type="CDD" id="cd00207">
    <property type="entry name" value="fer2"/>
    <property type="match status" value="1"/>
</dbReference>
<dbReference type="InterPro" id="IPR017927">
    <property type="entry name" value="FAD-bd_FR_type"/>
</dbReference>
<dbReference type="InterPro" id="IPR017938">
    <property type="entry name" value="Riboflavin_synthase-like_b-brl"/>
</dbReference>
<dbReference type="PROSITE" id="PS51384">
    <property type="entry name" value="FAD_FR"/>
    <property type="match status" value="1"/>
</dbReference>
<dbReference type="AlphaFoldDB" id="A0A1G5R3C6"/>
<dbReference type="InterPro" id="IPR011576">
    <property type="entry name" value="Pyridox_Oxase_N"/>
</dbReference>
<dbReference type="InterPro" id="IPR039261">
    <property type="entry name" value="FNR_nucleotide-bd"/>
</dbReference>
<reference evidence="3 4" key="1">
    <citation type="submission" date="2016-10" db="EMBL/GenBank/DDBJ databases">
        <authorList>
            <person name="de Groot N.N."/>
        </authorList>
    </citation>
    <scope>NUCLEOTIDE SEQUENCE [LARGE SCALE GENOMIC DNA]</scope>
    <source>
        <strain evidence="3 4">U95</strain>
    </source>
</reference>
<dbReference type="Gene3D" id="2.40.30.10">
    <property type="entry name" value="Translation factors"/>
    <property type="match status" value="1"/>
</dbReference>